<feature type="transmembrane region" description="Helical" evidence="1">
    <location>
        <begin position="320"/>
        <end position="342"/>
    </location>
</feature>
<dbReference type="KEGG" id="snep:Enr13x_72990"/>
<proteinExistence type="predicted"/>
<accession>A0A518I2Q3</accession>
<feature type="transmembrane region" description="Helical" evidence="1">
    <location>
        <begin position="176"/>
        <end position="198"/>
    </location>
</feature>
<dbReference type="Proteomes" id="UP000319004">
    <property type="component" value="Chromosome"/>
</dbReference>
<feature type="transmembrane region" description="Helical" evidence="1">
    <location>
        <begin position="144"/>
        <end position="169"/>
    </location>
</feature>
<evidence type="ECO:0008006" key="4">
    <source>
        <dbReference type="Google" id="ProtNLM"/>
    </source>
</evidence>
<evidence type="ECO:0000256" key="1">
    <source>
        <dbReference type="SAM" id="Phobius"/>
    </source>
</evidence>
<keyword evidence="1" id="KW-0472">Membrane</keyword>
<evidence type="ECO:0000313" key="2">
    <source>
        <dbReference type="EMBL" id="QDV47390.1"/>
    </source>
</evidence>
<feature type="transmembrane region" description="Helical" evidence="1">
    <location>
        <begin position="459"/>
        <end position="476"/>
    </location>
</feature>
<name>A0A518I2Q3_9BACT</name>
<feature type="transmembrane region" description="Helical" evidence="1">
    <location>
        <begin position="21"/>
        <end position="43"/>
    </location>
</feature>
<reference evidence="2 3" key="1">
    <citation type="submission" date="2019-03" db="EMBL/GenBank/DDBJ databases">
        <title>Deep-cultivation of Planctomycetes and their phenomic and genomic characterization uncovers novel biology.</title>
        <authorList>
            <person name="Wiegand S."/>
            <person name="Jogler M."/>
            <person name="Boedeker C."/>
            <person name="Pinto D."/>
            <person name="Vollmers J."/>
            <person name="Rivas-Marin E."/>
            <person name="Kohn T."/>
            <person name="Peeters S.H."/>
            <person name="Heuer A."/>
            <person name="Rast P."/>
            <person name="Oberbeckmann S."/>
            <person name="Bunk B."/>
            <person name="Jeske O."/>
            <person name="Meyerdierks A."/>
            <person name="Storesund J.E."/>
            <person name="Kallscheuer N."/>
            <person name="Luecker S."/>
            <person name="Lage O.M."/>
            <person name="Pohl T."/>
            <person name="Merkel B.J."/>
            <person name="Hornburger P."/>
            <person name="Mueller R.-W."/>
            <person name="Bruemmer F."/>
            <person name="Labrenz M."/>
            <person name="Spormann A.M."/>
            <person name="Op den Camp H."/>
            <person name="Overmann J."/>
            <person name="Amann R."/>
            <person name="Jetten M.S.M."/>
            <person name="Mascher T."/>
            <person name="Medema M.H."/>
            <person name="Devos D.P."/>
            <person name="Kaster A.-K."/>
            <person name="Ovreas L."/>
            <person name="Rohde M."/>
            <person name="Galperin M.Y."/>
            <person name="Jogler C."/>
        </authorList>
    </citation>
    <scope>NUCLEOTIDE SEQUENCE [LARGE SCALE GENOMIC DNA]</scope>
    <source>
        <strain evidence="2 3">Enr13</strain>
    </source>
</reference>
<keyword evidence="3" id="KW-1185">Reference proteome</keyword>
<feature type="transmembrane region" description="Helical" evidence="1">
    <location>
        <begin position="218"/>
        <end position="238"/>
    </location>
</feature>
<keyword evidence="1" id="KW-0812">Transmembrane</keyword>
<feature type="transmembrane region" description="Helical" evidence="1">
    <location>
        <begin position="488"/>
        <end position="510"/>
    </location>
</feature>
<dbReference type="AlphaFoldDB" id="A0A518I2Q3"/>
<dbReference type="EMBL" id="CP037423">
    <property type="protein sequence ID" value="QDV47390.1"/>
    <property type="molecule type" value="Genomic_DNA"/>
</dbReference>
<feature type="transmembrane region" description="Helical" evidence="1">
    <location>
        <begin position="101"/>
        <end position="124"/>
    </location>
</feature>
<organism evidence="2 3">
    <name type="scientific">Stieleria neptunia</name>
    <dbReference type="NCBI Taxonomy" id="2527979"/>
    <lineage>
        <taxon>Bacteria</taxon>
        <taxon>Pseudomonadati</taxon>
        <taxon>Planctomycetota</taxon>
        <taxon>Planctomycetia</taxon>
        <taxon>Pirellulales</taxon>
        <taxon>Pirellulaceae</taxon>
        <taxon>Stieleria</taxon>
    </lineage>
</organism>
<sequence>MTMNRKILQRMIWKDARTVRTLAIATPALIVGFFVLLGLFAGVSDVGTERMGLAYAIWMLLPMLIACGAPAVLIGGEEESGSLAWLQTLPAGWKTIATSKLLVTSACLLLAWVVATICFLAYWSAMSDYWIDRIRQSSGLPEPFWIHCGGAVTLSIAVMLSSFTTAYWFRSPITALVTFVPLVIVSVWGVMYAAVVMLPSAQFRGPPQRVVQQNFGTFALLIGVGLFVLAGLSFFAAWRRLTWPESRRAGRALGEVSTGAFRPPQDVASSKLAGAMVFGRPRPLLALLWLQVWPIRWQLTLLTMVAIVGALFTGSSSEEMLVVGHSICILPLFMIAALTFYGDSVRKRCVFLYDRGISPTRVWLTRVGPTLCVTAIILASLVLAGVYRDAADADHAVAWTWDDRLTITVMVVFAGFALTQLVSQWSPRPTLSFFAGPVFVQLAAFVLAGLLMFYTRASAVLLLSSMILLLASWRLTPKWMAGEKGKEYVVPMVGFIVVALFLPYVVVLGARYATTPSPRVAWRQQMYSIDLPRVDPTADKVAILDPAYVRRLETLVLKAAVSPEGRDDRIAKELSATDSIGRHLSFKEVLQIINVRSYYPLQFHQNDAQSNLAAYSEPHVYPAAPRFADAREKQFDAVRVLLKWSRLTREQAVSGGADFNVLMGVAEISDLIAARAIFAYVEQDGETPQLKALIELVPDRELVRKSRRNSLIRSWRQYQSQTLGQRFAGEYSHKPTQWWLGVERTRADRYVDELCRFLLDRWLSDENLAFGGELAEVQRLEREAYLIGGQAISKYFEDPELSDRIAIAVDADGWMDQLRRQVMD</sequence>
<feature type="transmembrane region" description="Helical" evidence="1">
    <location>
        <begin position="363"/>
        <end position="385"/>
    </location>
</feature>
<feature type="transmembrane region" description="Helical" evidence="1">
    <location>
        <begin position="434"/>
        <end position="453"/>
    </location>
</feature>
<keyword evidence="1" id="KW-1133">Transmembrane helix</keyword>
<feature type="transmembrane region" description="Helical" evidence="1">
    <location>
        <begin position="295"/>
        <end position="314"/>
    </location>
</feature>
<feature type="transmembrane region" description="Helical" evidence="1">
    <location>
        <begin position="405"/>
        <end position="422"/>
    </location>
</feature>
<feature type="transmembrane region" description="Helical" evidence="1">
    <location>
        <begin position="55"/>
        <end position="74"/>
    </location>
</feature>
<gene>
    <name evidence="2" type="ORF">Enr13x_72990</name>
</gene>
<evidence type="ECO:0000313" key="3">
    <source>
        <dbReference type="Proteomes" id="UP000319004"/>
    </source>
</evidence>
<protein>
    <recommendedName>
        <fullName evidence="4">ABC-2 family transporter protein</fullName>
    </recommendedName>
</protein>